<dbReference type="AlphaFoldDB" id="A0A918QZU7"/>
<protein>
    <submittedName>
        <fullName evidence="1">Uncharacterized protein</fullName>
    </submittedName>
</protein>
<dbReference type="Proteomes" id="UP000623010">
    <property type="component" value="Unassembled WGS sequence"/>
</dbReference>
<gene>
    <name evidence="1" type="ORF">GCM10010389_17920</name>
</gene>
<evidence type="ECO:0000313" key="1">
    <source>
        <dbReference type="EMBL" id="GGZ80480.1"/>
    </source>
</evidence>
<keyword evidence="2" id="KW-1185">Reference proteome</keyword>
<dbReference type="EMBL" id="BMWH01000004">
    <property type="protein sequence ID" value="GGZ80480.1"/>
    <property type="molecule type" value="Genomic_DNA"/>
</dbReference>
<reference evidence="1" key="1">
    <citation type="journal article" date="2014" name="Int. J. Syst. Evol. Microbiol.">
        <title>Complete genome sequence of Corynebacterium casei LMG S-19264T (=DSM 44701T), isolated from a smear-ripened cheese.</title>
        <authorList>
            <consortium name="US DOE Joint Genome Institute (JGI-PGF)"/>
            <person name="Walter F."/>
            <person name="Albersmeier A."/>
            <person name="Kalinowski J."/>
            <person name="Ruckert C."/>
        </authorList>
    </citation>
    <scope>NUCLEOTIDE SEQUENCE</scope>
    <source>
        <strain evidence="1">JCM 5016</strain>
    </source>
</reference>
<reference evidence="1" key="2">
    <citation type="submission" date="2020-09" db="EMBL/GenBank/DDBJ databases">
        <authorList>
            <person name="Sun Q."/>
            <person name="Ohkuma M."/>
        </authorList>
    </citation>
    <scope>NUCLEOTIDE SEQUENCE</scope>
    <source>
        <strain evidence="1">JCM 5016</strain>
    </source>
</reference>
<accession>A0A918QZU7</accession>
<sequence length="333" mass="34692">MPPHLPYGAGPAPLQQAVGALPSAPPAAPAPVPDPAPVRAAAGVIAEAMRQGEGTALALARSEYAAGLLFDPQRAQDIAEAAREQARAECAAELAQAQQDRQSLAWFHARWRAVAQLCEGRHPQDLLSVAEVLAATDASAPTTAPLTVTWDGTVAGPAGDHPHEPTYVACKTARGGRAVLVLDQQQRLRLGDLLLAVLQPAETCTTPGCGASAAELDESDPAMWGWIHLDVAGTDTGGRWWCSPMCVYAALVAARAELAAGADQRTTLDPDTQIPFVPTPLAGQDEVAQCVRCGCTEDKACPGGCHWVPNAQMIDLCSRCATPQEIAQAGGAW</sequence>
<organism evidence="1 2">
    <name type="scientific">Streptomyces echinoruber</name>
    <dbReference type="NCBI Taxonomy" id="68898"/>
    <lineage>
        <taxon>Bacteria</taxon>
        <taxon>Bacillati</taxon>
        <taxon>Actinomycetota</taxon>
        <taxon>Actinomycetes</taxon>
        <taxon>Kitasatosporales</taxon>
        <taxon>Streptomycetaceae</taxon>
        <taxon>Streptomyces</taxon>
    </lineage>
</organism>
<name>A0A918QZU7_9ACTN</name>
<comment type="caution">
    <text evidence="1">The sequence shown here is derived from an EMBL/GenBank/DDBJ whole genome shotgun (WGS) entry which is preliminary data.</text>
</comment>
<proteinExistence type="predicted"/>
<evidence type="ECO:0000313" key="2">
    <source>
        <dbReference type="Proteomes" id="UP000623010"/>
    </source>
</evidence>